<sequence>MNRSKEKRTLQRMINSLFSEKAFIKINSIEDIKNLDDFLGQELRLSEKKSIFITTDTRLTLRSITNRIISFYDLEEYITFSEVFLNLEKVYADYLLNNKHLANMLDDVYKSAKSEINTFNNLMCCEGVKLKNIKILNCGNYWIVPSDISIFNEAYGKNDPNFYEMMKDYLWIIGSEEGSKKQVQQRFDYQTNLITSFLNICFQTVNKKSIFSYRIQVLNSSSTHKSRQPRLQWKNTCEGNSFSYAFPSFSIAEIDSELLEYFRENLFFDSFFNILQSKEKTEVQDAIIKAVYWYCEATKDNNATMKFIKLWSCIECFFSITDTKISESNAKGLACILVYGGYGIYDVNSYNELKIKIKKLYAKRSKALHRAYWSNIENIDVIELANWSAWLIISALGLSVVGNYSMLSQIKEQSFRLDDLQNKMQ</sequence>
<dbReference type="RefSeq" id="WP_130144278.1">
    <property type="nucleotide sequence ID" value="NZ_SGSU01000004.1"/>
</dbReference>
<comment type="caution">
    <text evidence="1">The sequence shown here is derived from an EMBL/GenBank/DDBJ whole genome shotgun (WGS) entry which is preliminary data.</text>
</comment>
<organism evidence="1 2">
    <name type="scientific">Acinetobacter bouvetii</name>
    <dbReference type="NCBI Taxonomy" id="202951"/>
    <lineage>
        <taxon>Bacteria</taxon>
        <taxon>Pseudomonadati</taxon>
        <taxon>Pseudomonadota</taxon>
        <taxon>Gammaproteobacteria</taxon>
        <taxon>Moraxellales</taxon>
        <taxon>Moraxellaceae</taxon>
        <taxon>Acinetobacter</taxon>
    </lineage>
</organism>
<protein>
    <submittedName>
        <fullName evidence="1">Uncharacterized protein</fullName>
    </submittedName>
</protein>
<reference evidence="1 2" key="1">
    <citation type="submission" date="2019-02" db="EMBL/GenBank/DDBJ databases">
        <title>The Batch Genome Submission of Acinetobacter spp. strains.</title>
        <authorList>
            <person name="Qin J."/>
            <person name="Hu Y."/>
            <person name="Ye H."/>
            <person name="Wei L."/>
            <person name="Feng Y."/>
            <person name="Zong Z."/>
        </authorList>
    </citation>
    <scope>NUCLEOTIDE SEQUENCE [LARGE SCALE GENOMIC DNA]</scope>
    <source>
        <strain evidence="1 2">WCHABo060081</strain>
    </source>
</reference>
<evidence type="ECO:0000313" key="2">
    <source>
        <dbReference type="Proteomes" id="UP000293483"/>
    </source>
</evidence>
<gene>
    <name evidence="1" type="ORF">EXE25_04265</name>
</gene>
<name>A0A4Q7B1A9_9GAMM</name>
<dbReference type="EMBL" id="SGSU01000004">
    <property type="protein sequence ID" value="RZG68276.1"/>
    <property type="molecule type" value="Genomic_DNA"/>
</dbReference>
<accession>A0A4Q7B1A9</accession>
<proteinExistence type="predicted"/>
<dbReference type="Proteomes" id="UP000293483">
    <property type="component" value="Unassembled WGS sequence"/>
</dbReference>
<dbReference type="AlphaFoldDB" id="A0A4Q7B1A9"/>
<evidence type="ECO:0000313" key="1">
    <source>
        <dbReference type="EMBL" id="RZG68276.1"/>
    </source>
</evidence>